<dbReference type="Proteomes" id="UP001367508">
    <property type="component" value="Unassembled WGS sequence"/>
</dbReference>
<name>A0AAN9KGE2_CANGL</name>
<dbReference type="AlphaFoldDB" id="A0AAN9KGE2"/>
<keyword evidence="2" id="KW-1185">Reference proteome</keyword>
<dbReference type="EMBL" id="JAYMYQ010000008">
    <property type="protein sequence ID" value="KAK7315778.1"/>
    <property type="molecule type" value="Genomic_DNA"/>
</dbReference>
<protein>
    <submittedName>
        <fullName evidence="1">Uncharacterized protein</fullName>
    </submittedName>
</protein>
<proteinExistence type="predicted"/>
<organism evidence="1 2">
    <name type="scientific">Canavalia gladiata</name>
    <name type="common">Sword bean</name>
    <name type="synonym">Dolichos gladiatus</name>
    <dbReference type="NCBI Taxonomy" id="3824"/>
    <lineage>
        <taxon>Eukaryota</taxon>
        <taxon>Viridiplantae</taxon>
        <taxon>Streptophyta</taxon>
        <taxon>Embryophyta</taxon>
        <taxon>Tracheophyta</taxon>
        <taxon>Spermatophyta</taxon>
        <taxon>Magnoliopsida</taxon>
        <taxon>eudicotyledons</taxon>
        <taxon>Gunneridae</taxon>
        <taxon>Pentapetalae</taxon>
        <taxon>rosids</taxon>
        <taxon>fabids</taxon>
        <taxon>Fabales</taxon>
        <taxon>Fabaceae</taxon>
        <taxon>Papilionoideae</taxon>
        <taxon>50 kb inversion clade</taxon>
        <taxon>NPAAA clade</taxon>
        <taxon>indigoferoid/millettioid clade</taxon>
        <taxon>Phaseoleae</taxon>
        <taxon>Canavalia</taxon>
    </lineage>
</organism>
<reference evidence="1 2" key="1">
    <citation type="submission" date="2024-01" db="EMBL/GenBank/DDBJ databases">
        <title>The genomes of 5 underutilized Papilionoideae crops provide insights into root nodulation and disease resistanc.</title>
        <authorList>
            <person name="Jiang F."/>
        </authorList>
    </citation>
    <scope>NUCLEOTIDE SEQUENCE [LARGE SCALE GENOMIC DNA]</scope>
    <source>
        <strain evidence="1">LVBAO_FW01</strain>
        <tissue evidence="1">Leaves</tissue>
    </source>
</reference>
<accession>A0AAN9KGE2</accession>
<evidence type="ECO:0000313" key="1">
    <source>
        <dbReference type="EMBL" id="KAK7315778.1"/>
    </source>
</evidence>
<sequence length="116" mass="13566">MKFYSYHDSRGCEILVSREILLHQPLRDMALVILTYRLRSLRFGSFPLSWVRPSKTSGIINWYQGSSINLLYLLKGLVNANGSLQLQTFPERSNSQEYTYEHGAHNPYKNPRLRFV</sequence>
<evidence type="ECO:0000313" key="2">
    <source>
        <dbReference type="Proteomes" id="UP001367508"/>
    </source>
</evidence>
<gene>
    <name evidence="1" type="ORF">VNO77_34352</name>
</gene>
<comment type="caution">
    <text evidence="1">The sequence shown here is derived from an EMBL/GenBank/DDBJ whole genome shotgun (WGS) entry which is preliminary data.</text>
</comment>